<name>A0A371DGY7_9APHY</name>
<feature type="region of interest" description="Disordered" evidence="1">
    <location>
        <begin position="1"/>
        <end position="48"/>
    </location>
</feature>
<dbReference type="EMBL" id="KZ857393">
    <property type="protein sequence ID" value="RDX51805.1"/>
    <property type="molecule type" value="Genomic_DNA"/>
</dbReference>
<feature type="compositionally biased region" description="Polar residues" evidence="1">
    <location>
        <begin position="33"/>
        <end position="44"/>
    </location>
</feature>
<evidence type="ECO:0000313" key="3">
    <source>
        <dbReference type="Proteomes" id="UP000256964"/>
    </source>
</evidence>
<dbReference type="AlphaFoldDB" id="A0A371DGY7"/>
<gene>
    <name evidence="2" type="ORF">OH76DRAFT_1309695</name>
</gene>
<dbReference type="Proteomes" id="UP000256964">
    <property type="component" value="Unassembled WGS sequence"/>
</dbReference>
<keyword evidence="3" id="KW-1185">Reference proteome</keyword>
<evidence type="ECO:0000256" key="1">
    <source>
        <dbReference type="SAM" id="MobiDB-lite"/>
    </source>
</evidence>
<organism evidence="2 3">
    <name type="scientific">Lentinus brumalis</name>
    <dbReference type="NCBI Taxonomy" id="2498619"/>
    <lineage>
        <taxon>Eukaryota</taxon>
        <taxon>Fungi</taxon>
        <taxon>Dikarya</taxon>
        <taxon>Basidiomycota</taxon>
        <taxon>Agaricomycotina</taxon>
        <taxon>Agaricomycetes</taxon>
        <taxon>Polyporales</taxon>
        <taxon>Polyporaceae</taxon>
        <taxon>Lentinus</taxon>
    </lineage>
</organism>
<dbReference type="OrthoDB" id="2754381at2759"/>
<proteinExistence type="predicted"/>
<reference evidence="2 3" key="1">
    <citation type="journal article" date="2018" name="Biotechnol. Biofuels">
        <title>Integrative visual omics of the white-rot fungus Polyporus brumalis exposes the biotechnological potential of its oxidative enzymes for delignifying raw plant biomass.</title>
        <authorList>
            <person name="Miyauchi S."/>
            <person name="Rancon A."/>
            <person name="Drula E."/>
            <person name="Hage H."/>
            <person name="Chaduli D."/>
            <person name="Favel A."/>
            <person name="Grisel S."/>
            <person name="Henrissat B."/>
            <person name="Herpoel-Gimbert I."/>
            <person name="Ruiz-Duenas F.J."/>
            <person name="Chevret D."/>
            <person name="Hainaut M."/>
            <person name="Lin J."/>
            <person name="Wang M."/>
            <person name="Pangilinan J."/>
            <person name="Lipzen A."/>
            <person name="Lesage-Meessen L."/>
            <person name="Navarro D."/>
            <person name="Riley R."/>
            <person name="Grigoriev I.V."/>
            <person name="Zhou S."/>
            <person name="Raouche S."/>
            <person name="Rosso M.N."/>
        </authorList>
    </citation>
    <scope>NUCLEOTIDE SEQUENCE [LARGE SCALE GENOMIC DNA]</scope>
    <source>
        <strain evidence="2 3">BRFM 1820</strain>
    </source>
</reference>
<feature type="region of interest" description="Disordered" evidence="1">
    <location>
        <begin position="151"/>
        <end position="181"/>
    </location>
</feature>
<sequence length="334" mass="36279">LDPNFAPPTRPPSALSTTSDASFFELYEGSGHASPTQAGPSSQGPEHLPRRTVFSTIRRHGQQCLLCGRSGSGELVVVRAVLQHADQEHDDGQRESRDPISTLKSLGFLPPGYGRDDWTNLMTLCRPHAEAYDQGVWRWLPGSALREQLAAATPSAHNTEMDAKTPSVRPGALANDQEKDGDGDVAMAEITVDPAEDVDAPETVEDSKTLDNLSLAVHYESAPAETLVDDGISGDMRNPEISFKPVRPAYQTRPFLQVELPSFDVVVFRPESMPALPANAGPSPVWRDWKKLTLNPYVAFSAALQLLRESGAKGDAAFAQVRAECAEIGQRWEA</sequence>
<accession>A0A371DGY7</accession>
<feature type="non-terminal residue" evidence="2">
    <location>
        <position position="334"/>
    </location>
</feature>
<feature type="compositionally biased region" description="Pro residues" evidence="1">
    <location>
        <begin position="1"/>
        <end position="11"/>
    </location>
</feature>
<feature type="non-terminal residue" evidence="2">
    <location>
        <position position="1"/>
    </location>
</feature>
<evidence type="ECO:0000313" key="2">
    <source>
        <dbReference type="EMBL" id="RDX51805.1"/>
    </source>
</evidence>
<protein>
    <submittedName>
        <fullName evidence="2">Uncharacterized protein</fullName>
    </submittedName>
</protein>